<dbReference type="GO" id="GO:0006310">
    <property type="term" value="P:DNA recombination"/>
    <property type="evidence" value="ECO:0007669"/>
    <property type="project" value="InterPro"/>
</dbReference>
<dbReference type="InterPro" id="IPR050191">
    <property type="entry name" value="ATP-dep_DNA_ligase"/>
</dbReference>
<gene>
    <name evidence="8" type="ORF">CP982_33865</name>
    <name evidence="7" type="ORF">FHS40_006275</name>
</gene>
<dbReference type="InterPro" id="IPR012340">
    <property type="entry name" value="NA-bd_OB-fold"/>
</dbReference>
<dbReference type="InterPro" id="IPR044117">
    <property type="entry name" value="OBF_LigC-like"/>
</dbReference>
<sequence>MDLPVMPPVKPMLAKSVARIPPGMQYEAKWDGFRAIVFRDGAEVEIGSRGTKSLTRYFPELVEAVRERLPQRCVLDGEIVLARGGRLDFDALTERIHPADSRVRLLAERTPVSYVAFDVLALFDEALWDVSLRDRRRLLTKALEGVRAPVHLAPATLDEEVAREWFERYEGAGLDGVIAKPLDLRYRQNERLMYKVKHERTADCVVAGLRLHKSGPVVGSLLLGLYDDAGTLQHVGVCAAFSMKRREQLMTELEPLRMDSVAGHPWAAWADEAAHESARLPGAVNRWSGKKDLTWVPLRPERVCEVAYDHMENGARFRHTAQFRTWRPDRDPESCTYAQLEEPAGYDLSEVLGSAPTQ</sequence>
<organism evidence="8 9">
    <name type="scientific">Streptomyces spectabilis</name>
    <dbReference type="NCBI Taxonomy" id="68270"/>
    <lineage>
        <taxon>Bacteria</taxon>
        <taxon>Bacillati</taxon>
        <taxon>Actinomycetota</taxon>
        <taxon>Actinomycetes</taxon>
        <taxon>Kitasatosporales</taxon>
        <taxon>Streptomycetaceae</taxon>
        <taxon>Streptomyces</taxon>
    </lineage>
</organism>
<dbReference type="NCBIfam" id="NF006078">
    <property type="entry name" value="PRK08224.1"/>
    <property type="match status" value="1"/>
</dbReference>
<dbReference type="EC" id="6.5.1.1" evidence="2"/>
<dbReference type="Pfam" id="PF04679">
    <property type="entry name" value="DNA_ligase_A_C"/>
    <property type="match status" value="1"/>
</dbReference>
<feature type="domain" description="ATP-dependent DNA ligase family profile" evidence="5">
    <location>
        <begin position="11"/>
        <end position="197"/>
    </location>
</feature>
<evidence type="ECO:0000313" key="9">
    <source>
        <dbReference type="Proteomes" id="UP000326505"/>
    </source>
</evidence>
<dbReference type="Pfam" id="PF01068">
    <property type="entry name" value="DNA_ligase_A_M"/>
    <property type="match status" value="1"/>
</dbReference>
<dbReference type="Proteomes" id="UP000326505">
    <property type="component" value="Chromosome"/>
</dbReference>
<dbReference type="PANTHER" id="PTHR45674">
    <property type="entry name" value="DNA LIGASE 1/3 FAMILY MEMBER"/>
    <property type="match status" value="1"/>
</dbReference>
<dbReference type="InterPro" id="IPR044119">
    <property type="entry name" value="Adenylation_LigC-like"/>
</dbReference>
<evidence type="ECO:0000313" key="7">
    <source>
        <dbReference type="EMBL" id="MBB5107159.1"/>
    </source>
</evidence>
<dbReference type="Gene3D" id="2.40.50.140">
    <property type="entry name" value="Nucleic acid-binding proteins"/>
    <property type="match status" value="1"/>
</dbReference>
<dbReference type="GO" id="GO:0003910">
    <property type="term" value="F:DNA ligase (ATP) activity"/>
    <property type="evidence" value="ECO:0007669"/>
    <property type="project" value="UniProtKB-EC"/>
</dbReference>
<evidence type="ECO:0000256" key="4">
    <source>
        <dbReference type="ARBA" id="ARBA00034003"/>
    </source>
</evidence>
<feature type="domain" description="DNA ligase ATP-dependent C-terminal" evidence="6">
    <location>
        <begin position="216"/>
        <end position="330"/>
    </location>
</feature>
<protein>
    <recommendedName>
        <fullName evidence="2">DNA ligase (ATP)</fullName>
        <ecNumber evidence="2">6.5.1.1</ecNumber>
    </recommendedName>
</protein>
<evidence type="ECO:0000256" key="2">
    <source>
        <dbReference type="ARBA" id="ARBA00012727"/>
    </source>
</evidence>
<dbReference type="SUPFAM" id="SSF56091">
    <property type="entry name" value="DNA ligase/mRNA capping enzyme, catalytic domain"/>
    <property type="match status" value="1"/>
</dbReference>
<reference evidence="8 9" key="1">
    <citation type="submission" date="2017-09" db="EMBL/GenBank/DDBJ databases">
        <authorList>
            <person name="Lee N."/>
            <person name="Cho B.-K."/>
        </authorList>
    </citation>
    <scope>NUCLEOTIDE SEQUENCE [LARGE SCALE GENOMIC DNA]</scope>
    <source>
        <strain evidence="8 9">ATCC 27465</strain>
    </source>
</reference>
<dbReference type="CDD" id="cd07970">
    <property type="entry name" value="OBF_DNA_ligase_LigC"/>
    <property type="match status" value="1"/>
</dbReference>
<comment type="similarity">
    <text evidence="1">Belongs to the ATP-dependent DNA ligase family.</text>
</comment>
<dbReference type="CDD" id="cd07905">
    <property type="entry name" value="Adenylation_DNA_ligase_LigC"/>
    <property type="match status" value="1"/>
</dbReference>
<accession>A0A5P2XKW0</accession>
<evidence type="ECO:0000256" key="1">
    <source>
        <dbReference type="ARBA" id="ARBA00007572"/>
    </source>
</evidence>
<dbReference type="GO" id="GO:0005524">
    <property type="term" value="F:ATP binding"/>
    <property type="evidence" value="ECO:0007669"/>
    <property type="project" value="InterPro"/>
</dbReference>
<dbReference type="InterPro" id="IPR016059">
    <property type="entry name" value="DNA_ligase_ATP-dep_CS"/>
</dbReference>
<evidence type="ECO:0000313" key="10">
    <source>
        <dbReference type="Proteomes" id="UP000549009"/>
    </source>
</evidence>
<keyword evidence="3 8" id="KW-0436">Ligase</keyword>
<dbReference type="AlphaFoldDB" id="A0A5P2XKW0"/>
<dbReference type="OrthoDB" id="9770771at2"/>
<dbReference type="Proteomes" id="UP000549009">
    <property type="component" value="Unassembled WGS sequence"/>
</dbReference>
<keyword evidence="10" id="KW-1185">Reference proteome</keyword>
<dbReference type="SUPFAM" id="SSF50249">
    <property type="entry name" value="Nucleic acid-binding proteins"/>
    <property type="match status" value="1"/>
</dbReference>
<dbReference type="KEGG" id="sspb:CP982_33865"/>
<dbReference type="PANTHER" id="PTHR45674:SF4">
    <property type="entry name" value="DNA LIGASE 1"/>
    <property type="match status" value="1"/>
</dbReference>
<evidence type="ECO:0000259" key="5">
    <source>
        <dbReference type="Pfam" id="PF01068"/>
    </source>
</evidence>
<evidence type="ECO:0000259" key="6">
    <source>
        <dbReference type="Pfam" id="PF04679"/>
    </source>
</evidence>
<evidence type="ECO:0000256" key="3">
    <source>
        <dbReference type="ARBA" id="ARBA00022598"/>
    </source>
</evidence>
<comment type="catalytic activity">
    <reaction evidence="4">
        <text>ATP + (deoxyribonucleotide)n-3'-hydroxyl + 5'-phospho-(deoxyribonucleotide)m = (deoxyribonucleotide)n+m + AMP + diphosphate.</text>
        <dbReference type="EC" id="6.5.1.1"/>
    </reaction>
</comment>
<dbReference type="EMBL" id="CP023690">
    <property type="protein sequence ID" value="QEV63082.1"/>
    <property type="molecule type" value="Genomic_DNA"/>
</dbReference>
<evidence type="ECO:0000313" key="8">
    <source>
        <dbReference type="EMBL" id="QEV63082.1"/>
    </source>
</evidence>
<dbReference type="InterPro" id="IPR012309">
    <property type="entry name" value="DNA_ligase_ATP-dep_C"/>
</dbReference>
<dbReference type="GO" id="GO:0006281">
    <property type="term" value="P:DNA repair"/>
    <property type="evidence" value="ECO:0007669"/>
    <property type="project" value="InterPro"/>
</dbReference>
<name>A0A5P2XKW0_STRST</name>
<dbReference type="PROSITE" id="PS00697">
    <property type="entry name" value="DNA_LIGASE_A1"/>
    <property type="match status" value="1"/>
</dbReference>
<dbReference type="Gene3D" id="3.30.470.30">
    <property type="entry name" value="DNA ligase/mRNA capping enzyme"/>
    <property type="match status" value="1"/>
</dbReference>
<dbReference type="RefSeq" id="WP_150513942.1">
    <property type="nucleotide sequence ID" value="NZ_BMSQ01000002.1"/>
</dbReference>
<reference evidence="7 10" key="2">
    <citation type="submission" date="2020-08" db="EMBL/GenBank/DDBJ databases">
        <title>Genomic Encyclopedia of Type Strains, Phase III (KMG-III): the genomes of soil and plant-associated and newly described type strains.</title>
        <authorList>
            <person name="Whitman W."/>
        </authorList>
    </citation>
    <scope>NUCLEOTIDE SEQUENCE [LARGE SCALE GENOMIC DNA]</scope>
    <source>
        <strain evidence="7 10">CECT 3146</strain>
    </source>
</reference>
<proteinExistence type="inferred from homology"/>
<dbReference type="InterPro" id="IPR012310">
    <property type="entry name" value="DNA_ligase_ATP-dep_cent"/>
</dbReference>
<dbReference type="EMBL" id="JACHJD010000012">
    <property type="protein sequence ID" value="MBB5107159.1"/>
    <property type="molecule type" value="Genomic_DNA"/>
</dbReference>